<dbReference type="OrthoDB" id="9928645at2759"/>
<dbReference type="PANTHER" id="PTHR42966">
    <property type="entry name" value="N-ACETYLNEURAMINATE SYNTHASE"/>
    <property type="match status" value="1"/>
</dbReference>
<sequence length="409" mass="45884">MTMPLDKPVPADDTSKQAASDCCLDSCLHPVRTWPLHCNETLQSQIFPIVLCAFAALRERTHAYAASSQAHDAAATRRSHTACKTRCNDARRATRRRAGTTMAAFQADDGYEEPHVIAEIGCNHMGQFEIAKELLTLAKNAGATVGKFQKRCPKELLTEEQYNAQHPNPHNSYGDTYGQHREFLELDVEQHRLLQKHCEEIGLLYSCSVWDTTSAKEIASLNPPLIKVGSPSNQHWEMQKVLRDEYSGMVHISTGMTTKDEVEKIVSFWEQGKGNAKERVILYNCTSGYPVPFQDVCMLELKLLRERFAGRVRGFGFSGHHLGISVDIAAYALGATWNERHFTKDRTWKGTDHAASLEPAGLSKLCRDLKAAWQCMSYKKTDILPLEAAQRAKLKWGCYNQDLAKKTAV</sequence>
<reference evidence="3" key="1">
    <citation type="submission" date="2021-01" db="EMBL/GenBank/DDBJ databases">
        <authorList>
            <person name="Corre E."/>
            <person name="Pelletier E."/>
            <person name="Niang G."/>
            <person name="Scheremetjew M."/>
            <person name="Finn R."/>
            <person name="Kale V."/>
            <person name="Holt S."/>
            <person name="Cochrane G."/>
            <person name="Meng A."/>
            <person name="Brown T."/>
            <person name="Cohen L."/>
        </authorList>
    </citation>
    <scope>NUCLEOTIDE SEQUENCE</scope>
    <source>
        <strain evidence="3">CCMP1756</strain>
    </source>
</reference>
<keyword evidence="5" id="KW-1185">Reference proteome</keyword>
<evidence type="ECO:0000259" key="1">
    <source>
        <dbReference type="Pfam" id="PF03102"/>
    </source>
</evidence>
<evidence type="ECO:0000313" key="3">
    <source>
        <dbReference type="EMBL" id="CAE0693665.1"/>
    </source>
</evidence>
<evidence type="ECO:0000313" key="5">
    <source>
        <dbReference type="Proteomes" id="UP000789595"/>
    </source>
</evidence>
<dbReference type="InterPro" id="IPR013785">
    <property type="entry name" value="Aldolase_TIM"/>
</dbReference>
<reference evidence="4" key="2">
    <citation type="submission" date="2021-11" db="EMBL/GenBank/DDBJ databases">
        <authorList>
            <consortium name="Genoscope - CEA"/>
            <person name="William W."/>
        </authorList>
    </citation>
    <scope>NUCLEOTIDE SEQUENCE</scope>
</reference>
<proteinExistence type="predicted"/>
<dbReference type="InterPro" id="IPR051690">
    <property type="entry name" value="PseI-like"/>
</dbReference>
<accession>A0A6S8TKI6</accession>
<evidence type="ECO:0000313" key="2">
    <source>
        <dbReference type="EMBL" id="CAE0693662.1"/>
    </source>
</evidence>
<dbReference type="Gene3D" id="3.20.20.70">
    <property type="entry name" value="Aldolase class I"/>
    <property type="match status" value="1"/>
</dbReference>
<dbReference type="EMBL" id="CAKKNE010000001">
    <property type="protein sequence ID" value="CAH0365371.1"/>
    <property type="molecule type" value="Genomic_DNA"/>
</dbReference>
<evidence type="ECO:0000313" key="4">
    <source>
        <dbReference type="EMBL" id="CAH0365371.1"/>
    </source>
</evidence>
<gene>
    <name evidence="2" type="ORF">PCAL00307_LOCUS9098</name>
    <name evidence="3" type="ORF">PCAL00307_LOCUS9101</name>
    <name evidence="4" type="ORF">PECAL_1P18100</name>
</gene>
<dbReference type="PANTHER" id="PTHR42966:SF1">
    <property type="entry name" value="SIALIC ACID SYNTHASE"/>
    <property type="match status" value="1"/>
</dbReference>
<name>A0A6S8TKI6_9STRA</name>
<dbReference type="SUPFAM" id="SSF51569">
    <property type="entry name" value="Aldolase"/>
    <property type="match status" value="1"/>
</dbReference>
<protein>
    <recommendedName>
        <fullName evidence="1">PseI/NeuA/B-like domain-containing protein</fullName>
    </recommendedName>
</protein>
<dbReference type="EMBL" id="HBIW01010668">
    <property type="protein sequence ID" value="CAE0693665.1"/>
    <property type="molecule type" value="Transcribed_RNA"/>
</dbReference>
<dbReference type="EMBL" id="HBIW01010665">
    <property type="protein sequence ID" value="CAE0693662.1"/>
    <property type="molecule type" value="Transcribed_RNA"/>
</dbReference>
<organism evidence="3">
    <name type="scientific">Pelagomonas calceolata</name>
    <dbReference type="NCBI Taxonomy" id="35677"/>
    <lineage>
        <taxon>Eukaryota</taxon>
        <taxon>Sar</taxon>
        <taxon>Stramenopiles</taxon>
        <taxon>Ochrophyta</taxon>
        <taxon>Pelagophyceae</taxon>
        <taxon>Pelagomonadales</taxon>
        <taxon>Pelagomonadaceae</taxon>
        <taxon>Pelagomonas</taxon>
    </lineage>
</organism>
<dbReference type="GO" id="GO:0016051">
    <property type="term" value="P:carbohydrate biosynthetic process"/>
    <property type="evidence" value="ECO:0007669"/>
    <property type="project" value="InterPro"/>
</dbReference>
<dbReference type="InterPro" id="IPR013132">
    <property type="entry name" value="PseI/NeuA/B-like_N"/>
</dbReference>
<feature type="domain" description="PseI/NeuA/B-like" evidence="1">
    <location>
        <begin position="136"/>
        <end position="379"/>
    </location>
</feature>
<dbReference type="AlphaFoldDB" id="A0A6S8TKI6"/>
<dbReference type="Proteomes" id="UP000789595">
    <property type="component" value="Unassembled WGS sequence"/>
</dbReference>
<dbReference type="Pfam" id="PF03102">
    <property type="entry name" value="NeuB"/>
    <property type="match status" value="1"/>
</dbReference>
<dbReference type="GO" id="GO:0047444">
    <property type="term" value="F:N-acylneuraminate-9-phosphate synthase activity"/>
    <property type="evidence" value="ECO:0007669"/>
    <property type="project" value="TreeGrafter"/>
</dbReference>